<reference evidence="2" key="1">
    <citation type="journal article" date="2019" name="Int. J. Syst. Evol. Microbiol.">
        <title>The Global Catalogue of Microorganisms (GCM) 10K type strain sequencing project: providing services to taxonomists for standard genome sequencing and annotation.</title>
        <authorList>
            <consortium name="The Broad Institute Genomics Platform"/>
            <consortium name="The Broad Institute Genome Sequencing Center for Infectious Disease"/>
            <person name="Wu L."/>
            <person name="Ma J."/>
        </authorList>
    </citation>
    <scope>NUCLEOTIDE SEQUENCE [LARGE SCALE GENOMIC DNA]</scope>
    <source>
        <strain evidence="2">CCUG 53762</strain>
    </source>
</reference>
<accession>A0ABW4I9D3</accession>
<gene>
    <name evidence="1" type="ORF">ACFSAH_03915</name>
</gene>
<evidence type="ECO:0000313" key="2">
    <source>
        <dbReference type="Proteomes" id="UP001597118"/>
    </source>
</evidence>
<evidence type="ECO:0000313" key="1">
    <source>
        <dbReference type="EMBL" id="MFD1629007.1"/>
    </source>
</evidence>
<dbReference type="Proteomes" id="UP001597118">
    <property type="component" value="Unassembled WGS sequence"/>
</dbReference>
<protein>
    <submittedName>
        <fullName evidence="1">Uncharacterized protein</fullName>
    </submittedName>
</protein>
<keyword evidence="2" id="KW-1185">Reference proteome</keyword>
<dbReference type="RefSeq" id="WP_379661388.1">
    <property type="nucleotide sequence ID" value="NZ_JBHUDG010000003.1"/>
</dbReference>
<proteinExistence type="predicted"/>
<name>A0ABW4I9D3_9SPHI</name>
<sequence length="188" mass="20418">MAKSKRNVVTHGLSGLIGDLLVFRQRAGKTIVANRPKPSVKPPTTAMLKVRGMFRKAVIYATNIIQDLTRKAEYEKAAKNGQSAFNVAFADYLKGPEIEEDLSFANYTGQTGQKLVASIIDNFRVASVNFSIRDAGGDLIESGEAEQSEDGLDWVYTTTVDNPSFAGGVVIVKAYDQPGNETLVQVMV</sequence>
<comment type="caution">
    <text evidence="1">The sequence shown here is derived from an EMBL/GenBank/DDBJ whole genome shotgun (WGS) entry which is preliminary data.</text>
</comment>
<organism evidence="1 2">
    <name type="scientific">Pseudopedobacter beijingensis</name>
    <dbReference type="NCBI Taxonomy" id="1207056"/>
    <lineage>
        <taxon>Bacteria</taxon>
        <taxon>Pseudomonadati</taxon>
        <taxon>Bacteroidota</taxon>
        <taxon>Sphingobacteriia</taxon>
        <taxon>Sphingobacteriales</taxon>
        <taxon>Sphingobacteriaceae</taxon>
        <taxon>Pseudopedobacter</taxon>
    </lineage>
</organism>
<dbReference type="EMBL" id="JBHUDG010000003">
    <property type="protein sequence ID" value="MFD1629007.1"/>
    <property type="molecule type" value="Genomic_DNA"/>
</dbReference>